<proteinExistence type="predicted"/>
<protein>
    <submittedName>
        <fullName evidence="1">Uncharacterized protein</fullName>
    </submittedName>
</protein>
<dbReference type="GeneID" id="94431307"/>
<dbReference type="EMBL" id="MIGC01004309">
    <property type="protein sequence ID" value="PHJ18220.1"/>
    <property type="molecule type" value="Genomic_DNA"/>
</dbReference>
<sequence length="113" mass="12379">MTEPVGPLWLAAFGPSEREATAETTACLTSFPVARPKSLSCSGSSLRDGTVFVFEWLVLSLGDRRDCRGQPVGSAASFPMSVLSRRLLASYWTLLIREGHDPCSFRWVFPVAI</sequence>
<comment type="caution">
    <text evidence="1">The sequence shown here is derived from an EMBL/GenBank/DDBJ whole genome shotgun (WGS) entry which is preliminary data.</text>
</comment>
<accession>A0A2C6KBK8</accession>
<gene>
    <name evidence="1" type="ORF">CSUI_007955</name>
</gene>
<name>A0A2C6KBK8_9APIC</name>
<dbReference type="VEuPathDB" id="ToxoDB:CSUI_007955"/>
<dbReference type="AlphaFoldDB" id="A0A2C6KBK8"/>
<reference evidence="1 2" key="1">
    <citation type="journal article" date="2017" name="Int. J. Parasitol.">
        <title>The genome of the protozoan parasite Cystoisospora suis and a reverse vaccinology approach to identify vaccine candidates.</title>
        <authorList>
            <person name="Palmieri N."/>
            <person name="Shrestha A."/>
            <person name="Ruttkowski B."/>
            <person name="Beck T."/>
            <person name="Vogl C."/>
            <person name="Tomley F."/>
            <person name="Blake D.P."/>
            <person name="Joachim A."/>
        </authorList>
    </citation>
    <scope>NUCLEOTIDE SEQUENCE [LARGE SCALE GENOMIC DNA]</scope>
    <source>
        <strain evidence="1 2">Wien I</strain>
    </source>
</reference>
<dbReference type="Proteomes" id="UP000221165">
    <property type="component" value="Unassembled WGS sequence"/>
</dbReference>
<evidence type="ECO:0000313" key="1">
    <source>
        <dbReference type="EMBL" id="PHJ18220.1"/>
    </source>
</evidence>
<keyword evidence="2" id="KW-1185">Reference proteome</keyword>
<organism evidence="1 2">
    <name type="scientific">Cystoisospora suis</name>
    <dbReference type="NCBI Taxonomy" id="483139"/>
    <lineage>
        <taxon>Eukaryota</taxon>
        <taxon>Sar</taxon>
        <taxon>Alveolata</taxon>
        <taxon>Apicomplexa</taxon>
        <taxon>Conoidasida</taxon>
        <taxon>Coccidia</taxon>
        <taxon>Eucoccidiorida</taxon>
        <taxon>Eimeriorina</taxon>
        <taxon>Sarcocystidae</taxon>
        <taxon>Cystoisospora</taxon>
    </lineage>
</organism>
<evidence type="ECO:0000313" key="2">
    <source>
        <dbReference type="Proteomes" id="UP000221165"/>
    </source>
</evidence>
<dbReference type="RefSeq" id="XP_067919929.1">
    <property type="nucleotide sequence ID" value="XM_068068096.1"/>
</dbReference>